<evidence type="ECO:0000256" key="1">
    <source>
        <dbReference type="SAM" id="SignalP"/>
    </source>
</evidence>
<dbReference type="PANTHER" id="PTHR31157">
    <property type="entry name" value="SCP DOMAIN-CONTAINING PROTEIN"/>
    <property type="match status" value="1"/>
</dbReference>
<evidence type="ECO:0000259" key="2">
    <source>
        <dbReference type="Pfam" id="PF00188"/>
    </source>
</evidence>
<feature type="signal peptide" evidence="1">
    <location>
        <begin position="1"/>
        <end position="23"/>
    </location>
</feature>
<feature type="chain" id="PRO_5014928410" description="SCP domain-containing protein" evidence="1">
    <location>
        <begin position="24"/>
        <end position="267"/>
    </location>
</feature>
<dbReference type="InterPro" id="IPR014044">
    <property type="entry name" value="CAP_dom"/>
</dbReference>
<organism evidence="3 4">
    <name type="scientific">bacterium (Candidatus Blackallbacteria) CG17_big_fil_post_rev_8_21_14_2_50_48_46</name>
    <dbReference type="NCBI Taxonomy" id="2014261"/>
    <lineage>
        <taxon>Bacteria</taxon>
        <taxon>Candidatus Blackallbacteria</taxon>
    </lineage>
</organism>
<gene>
    <name evidence="3" type="ORF">COW36_07380</name>
</gene>
<dbReference type="Pfam" id="PF00188">
    <property type="entry name" value="CAP"/>
    <property type="match status" value="1"/>
</dbReference>
<dbReference type="Gene3D" id="3.40.33.10">
    <property type="entry name" value="CAP"/>
    <property type="match status" value="1"/>
</dbReference>
<accession>A0A2M7G7F3</accession>
<dbReference type="Proteomes" id="UP000231019">
    <property type="component" value="Unassembled WGS sequence"/>
</dbReference>
<protein>
    <recommendedName>
        <fullName evidence="2">SCP domain-containing protein</fullName>
    </recommendedName>
</protein>
<comment type="caution">
    <text evidence="3">The sequence shown here is derived from an EMBL/GenBank/DDBJ whole genome shotgun (WGS) entry which is preliminary data.</text>
</comment>
<dbReference type="AlphaFoldDB" id="A0A2M7G7F3"/>
<name>A0A2M7G7F3_9BACT</name>
<evidence type="ECO:0000313" key="4">
    <source>
        <dbReference type="Proteomes" id="UP000231019"/>
    </source>
</evidence>
<dbReference type="CDD" id="cd05379">
    <property type="entry name" value="CAP_bacterial"/>
    <property type="match status" value="1"/>
</dbReference>
<dbReference type="PANTHER" id="PTHR31157:SF1">
    <property type="entry name" value="SCP DOMAIN-CONTAINING PROTEIN"/>
    <property type="match status" value="1"/>
</dbReference>
<dbReference type="InterPro" id="IPR035940">
    <property type="entry name" value="CAP_sf"/>
</dbReference>
<feature type="domain" description="SCP" evidence="2">
    <location>
        <begin position="35"/>
        <end position="158"/>
    </location>
</feature>
<proteinExistence type="predicted"/>
<reference evidence="3 4" key="1">
    <citation type="submission" date="2017-09" db="EMBL/GenBank/DDBJ databases">
        <title>Depth-based differentiation of microbial function through sediment-hosted aquifers and enrichment of novel symbionts in the deep terrestrial subsurface.</title>
        <authorList>
            <person name="Probst A.J."/>
            <person name="Ladd B."/>
            <person name="Jarett J.K."/>
            <person name="Geller-Mcgrath D.E."/>
            <person name="Sieber C.M."/>
            <person name="Emerson J.B."/>
            <person name="Anantharaman K."/>
            <person name="Thomas B.C."/>
            <person name="Malmstrom R."/>
            <person name="Stieglmeier M."/>
            <person name="Klingl A."/>
            <person name="Woyke T."/>
            <person name="Ryan C.M."/>
            <person name="Banfield J.F."/>
        </authorList>
    </citation>
    <scope>NUCLEOTIDE SEQUENCE [LARGE SCALE GENOMIC DNA]</scope>
    <source>
        <strain evidence="3">CG17_big_fil_post_rev_8_21_14_2_50_48_46</strain>
    </source>
</reference>
<keyword evidence="1" id="KW-0732">Signal</keyword>
<dbReference type="SUPFAM" id="SSF55797">
    <property type="entry name" value="PR-1-like"/>
    <property type="match status" value="1"/>
</dbReference>
<dbReference type="EMBL" id="PFFQ01000019">
    <property type="protein sequence ID" value="PIW17881.1"/>
    <property type="molecule type" value="Genomic_DNA"/>
</dbReference>
<sequence length="267" mass="29274">MNRTALFSSLLTLLFSLHLPAQALNLDQVEVKIHSLTNQLRAEKNLPPLKPLEGLYALARKHSEAMASQHFFSHTDPQGRSPFDRMAQFMPGLLSMGSAENIAMRSSRGEDEDTVALGLFTQWKHSPGHYANMIGKGYRHLGVGVAEKNNQIYATQNFATGLVLLQSPLPGKIPVGTSVKLRFEFLADFPPAELSAYLHVPDKNARFYTSSGSFYTGGGPLTPAWIDKQHFVLSIPTDKGVGKYSLGIGQSGAYYDTPFAFETTAGR</sequence>
<evidence type="ECO:0000313" key="3">
    <source>
        <dbReference type="EMBL" id="PIW17881.1"/>
    </source>
</evidence>